<feature type="transmembrane region" description="Helical" evidence="5">
    <location>
        <begin position="197"/>
        <end position="218"/>
    </location>
</feature>
<comment type="caution">
    <text evidence="6">The sequence shown here is derived from an EMBL/GenBank/DDBJ whole genome shotgun (WGS) entry which is preliminary data.</text>
</comment>
<keyword evidence="3 5" id="KW-1133">Transmembrane helix</keyword>
<dbReference type="AlphaFoldDB" id="A0AAV5RFJ0"/>
<organism evidence="6 7">
    <name type="scientific">Starmerella bacillaris</name>
    <name type="common">Yeast</name>
    <name type="synonym">Candida zemplinina</name>
    <dbReference type="NCBI Taxonomy" id="1247836"/>
    <lineage>
        <taxon>Eukaryota</taxon>
        <taxon>Fungi</taxon>
        <taxon>Dikarya</taxon>
        <taxon>Ascomycota</taxon>
        <taxon>Saccharomycotina</taxon>
        <taxon>Dipodascomycetes</taxon>
        <taxon>Dipodascales</taxon>
        <taxon>Trichomonascaceae</taxon>
        <taxon>Starmerella</taxon>
    </lineage>
</organism>
<keyword evidence="7" id="KW-1185">Reference proteome</keyword>
<dbReference type="InterPro" id="IPR008521">
    <property type="entry name" value="Mg_trans_NIPA"/>
</dbReference>
<feature type="transmembrane region" description="Helical" evidence="5">
    <location>
        <begin position="105"/>
        <end position="122"/>
    </location>
</feature>
<accession>A0AAV5RFJ0</accession>
<dbReference type="GO" id="GO:0015095">
    <property type="term" value="F:magnesium ion transmembrane transporter activity"/>
    <property type="evidence" value="ECO:0007669"/>
    <property type="project" value="InterPro"/>
</dbReference>
<dbReference type="GO" id="GO:0016020">
    <property type="term" value="C:membrane"/>
    <property type="evidence" value="ECO:0007669"/>
    <property type="project" value="UniProtKB-SubCell"/>
</dbReference>
<dbReference type="EMBL" id="BTGC01000003">
    <property type="protein sequence ID" value="GMM50180.1"/>
    <property type="molecule type" value="Genomic_DNA"/>
</dbReference>
<keyword evidence="2 5" id="KW-0812">Transmembrane</keyword>
<evidence type="ECO:0000256" key="3">
    <source>
        <dbReference type="ARBA" id="ARBA00022989"/>
    </source>
</evidence>
<feature type="transmembrane region" description="Helical" evidence="5">
    <location>
        <begin position="12"/>
        <end position="30"/>
    </location>
</feature>
<gene>
    <name evidence="6" type="ORF">DASB73_011380</name>
</gene>
<evidence type="ECO:0000256" key="5">
    <source>
        <dbReference type="SAM" id="Phobius"/>
    </source>
</evidence>
<dbReference type="Pfam" id="PF05653">
    <property type="entry name" value="Mg_trans_NIPA"/>
    <property type="match status" value="1"/>
</dbReference>
<feature type="transmembrane region" description="Helical" evidence="5">
    <location>
        <begin position="261"/>
        <end position="278"/>
    </location>
</feature>
<protein>
    <submittedName>
        <fullName evidence="6">Uncharacterized protein</fullName>
    </submittedName>
</protein>
<dbReference type="PANTHER" id="PTHR12570">
    <property type="match status" value="1"/>
</dbReference>
<evidence type="ECO:0000256" key="4">
    <source>
        <dbReference type="ARBA" id="ARBA00023136"/>
    </source>
</evidence>
<name>A0AAV5RFJ0_STABA</name>
<comment type="subcellular location">
    <subcellularLocation>
        <location evidence="1">Membrane</location>
        <topology evidence="1">Multi-pass membrane protein</topology>
    </subcellularLocation>
</comment>
<evidence type="ECO:0000256" key="1">
    <source>
        <dbReference type="ARBA" id="ARBA00004141"/>
    </source>
</evidence>
<keyword evidence="4 5" id="KW-0472">Membrane</keyword>
<dbReference type="Proteomes" id="UP001362899">
    <property type="component" value="Unassembled WGS sequence"/>
</dbReference>
<evidence type="ECO:0000256" key="2">
    <source>
        <dbReference type="ARBA" id="ARBA00022692"/>
    </source>
</evidence>
<feature type="transmembrane region" description="Helical" evidence="5">
    <location>
        <begin position="170"/>
        <end position="191"/>
    </location>
</feature>
<proteinExistence type="predicted"/>
<evidence type="ECO:0000313" key="6">
    <source>
        <dbReference type="EMBL" id="GMM50180.1"/>
    </source>
</evidence>
<feature type="transmembrane region" description="Helical" evidence="5">
    <location>
        <begin position="142"/>
        <end position="158"/>
    </location>
</feature>
<reference evidence="6 7" key="1">
    <citation type="journal article" date="2023" name="Elife">
        <title>Identification of key yeast species and microbe-microbe interactions impacting larval growth of Drosophila in the wild.</title>
        <authorList>
            <person name="Mure A."/>
            <person name="Sugiura Y."/>
            <person name="Maeda R."/>
            <person name="Honda K."/>
            <person name="Sakurai N."/>
            <person name="Takahashi Y."/>
            <person name="Watada M."/>
            <person name="Katoh T."/>
            <person name="Gotoh A."/>
            <person name="Gotoh Y."/>
            <person name="Taniguchi I."/>
            <person name="Nakamura K."/>
            <person name="Hayashi T."/>
            <person name="Katayama T."/>
            <person name="Uemura T."/>
            <person name="Hattori Y."/>
        </authorList>
    </citation>
    <scope>NUCLEOTIDE SEQUENCE [LARGE SCALE GENOMIC DNA]</scope>
    <source>
        <strain evidence="6 7">SB-73</strain>
    </source>
</reference>
<evidence type="ECO:0000313" key="7">
    <source>
        <dbReference type="Proteomes" id="UP001362899"/>
    </source>
</evidence>
<sequence length="363" mass="40362">MNSLHHISTGQTTIIIGLISNIILGASVQLQKYAKREMIHLALHGLPPLDFKVLWNSSLSLLLVAECTNLVQYGSSSSRMISPLGEFTLFSNCVLPPLIIDNQGLTVWGSLITMVGILFQILKFDEQGYSEKYAFVFNTESKVLIILEISSCVIAHLLQCRDPGSCLRKLSAGTMLSGMVGAASVALLQLVNTENSTNTSLLITAVLVCWVLEILLLYENLQYFSAWQVLPHHFVLFTLFMYLNTGILFQGFKNDAVSTNILDGLGNLLLFIGVWIAAKPHFDLPINILESGVLNEISETAKRRLAELTLAENVCELPTENNSTICLDNDRGYMVLREEYRRLLADRLRNHTDSSSSVQLRQV</sequence>
<feature type="transmembrane region" description="Helical" evidence="5">
    <location>
        <begin position="230"/>
        <end position="249"/>
    </location>
</feature>